<accession>A0A4V1Z2C0</accession>
<sequence length="315" mass="34160">MTDGGPIQDEITRAEAARSEARGLAARLTAAQGHAAEARHRADEQASRFADEERDVAQLESMSWVRIWATLRGGRATDLEREAAERDAARYAAAEAAHRATMAEGDVRAIEAQLNALGDVDGDLARALDAKEAWLREHPGAASTRLVEIATRRGELAAEDKENREAHAAGVAAHDALAAALDVLASAASWSTWDTFGGGGLLTDMMKYNRLEQAQQLVRAANDAMAHFATELADVGVEGVRGVEIDGLVRTFDIWFDNIFSDMSVRSRIHEARDRLHEAMSAVRRIGTDLAAAKRRIDDEVTSLDAEREALVRAA</sequence>
<dbReference type="AlphaFoldDB" id="A0A4V1Z2C0"/>
<evidence type="ECO:0000313" key="1">
    <source>
        <dbReference type="EMBL" id="RYU13876.1"/>
    </source>
</evidence>
<keyword evidence="2" id="KW-1185">Reference proteome</keyword>
<dbReference type="OrthoDB" id="3540923at2"/>
<dbReference type="EMBL" id="SDPU01000013">
    <property type="protein sequence ID" value="RYU13876.1"/>
    <property type="molecule type" value="Genomic_DNA"/>
</dbReference>
<dbReference type="RefSeq" id="WP_129985924.1">
    <property type="nucleotide sequence ID" value="NZ_SDPU01000013.1"/>
</dbReference>
<organism evidence="1 2">
    <name type="scientific">Nocardioides iriomotensis</name>
    <dbReference type="NCBI Taxonomy" id="715784"/>
    <lineage>
        <taxon>Bacteria</taxon>
        <taxon>Bacillati</taxon>
        <taxon>Actinomycetota</taxon>
        <taxon>Actinomycetes</taxon>
        <taxon>Propionibacteriales</taxon>
        <taxon>Nocardioidaceae</taxon>
        <taxon>Nocardioides</taxon>
    </lineage>
</organism>
<dbReference type="Proteomes" id="UP000291189">
    <property type="component" value="Unassembled WGS sequence"/>
</dbReference>
<protein>
    <submittedName>
        <fullName evidence="1">Uncharacterized protein</fullName>
    </submittedName>
</protein>
<evidence type="ECO:0000313" key="2">
    <source>
        <dbReference type="Proteomes" id="UP000291189"/>
    </source>
</evidence>
<name>A0A4V1Z2C0_9ACTN</name>
<gene>
    <name evidence="1" type="ORF">ETU37_04945</name>
</gene>
<proteinExistence type="predicted"/>
<reference evidence="1 2" key="1">
    <citation type="submission" date="2019-01" db="EMBL/GenBank/DDBJ databases">
        <title>Nocardioides guangzhouensis sp. nov., an actinobacterium isolated from soil.</title>
        <authorList>
            <person name="Fu Y."/>
            <person name="Cai Y."/>
            <person name="Lin Z."/>
            <person name="Chen P."/>
        </authorList>
    </citation>
    <scope>NUCLEOTIDE SEQUENCE [LARGE SCALE GENOMIC DNA]</scope>
    <source>
        <strain evidence="1 2">NBRC 105384</strain>
    </source>
</reference>
<comment type="caution">
    <text evidence="1">The sequence shown here is derived from an EMBL/GenBank/DDBJ whole genome shotgun (WGS) entry which is preliminary data.</text>
</comment>